<name>A0A380BEK3_9GAMM</name>
<sequence length="29" mass="3300">MAVMEWAALLLALGLFGYLFFALLHPEDF</sequence>
<protein>
    <submittedName>
        <fullName evidence="2">K+-transporting ATPase, F subunit</fullName>
    </submittedName>
</protein>
<dbReference type="AlphaFoldDB" id="A0A380BEK3"/>
<keyword evidence="1" id="KW-0812">Transmembrane</keyword>
<dbReference type="GO" id="GO:0008556">
    <property type="term" value="F:P-type potassium transmembrane transporter activity"/>
    <property type="evidence" value="ECO:0007669"/>
    <property type="project" value="InterPro"/>
</dbReference>
<evidence type="ECO:0000313" key="2">
    <source>
        <dbReference type="EMBL" id="SUJ00102.1"/>
    </source>
</evidence>
<gene>
    <name evidence="2" type="ORF">NCTC10738_03031</name>
</gene>
<dbReference type="NCBIfam" id="TIGR02115">
    <property type="entry name" value="potass_kdpF"/>
    <property type="match status" value="1"/>
</dbReference>
<evidence type="ECO:0000256" key="1">
    <source>
        <dbReference type="SAM" id="Phobius"/>
    </source>
</evidence>
<proteinExistence type="predicted"/>
<feature type="transmembrane region" description="Helical" evidence="1">
    <location>
        <begin position="6"/>
        <end position="24"/>
    </location>
</feature>
<dbReference type="Pfam" id="PF09604">
    <property type="entry name" value="Potass_KdpF"/>
    <property type="match status" value="1"/>
</dbReference>
<keyword evidence="1" id="KW-1133">Transmembrane helix</keyword>
<evidence type="ECO:0000313" key="3">
    <source>
        <dbReference type="Proteomes" id="UP000254069"/>
    </source>
</evidence>
<dbReference type="GO" id="GO:0005886">
    <property type="term" value="C:plasma membrane"/>
    <property type="evidence" value="ECO:0007669"/>
    <property type="project" value="InterPro"/>
</dbReference>
<dbReference type="Proteomes" id="UP000254069">
    <property type="component" value="Unassembled WGS sequence"/>
</dbReference>
<dbReference type="InterPro" id="IPR011726">
    <property type="entry name" value="KdpF"/>
</dbReference>
<keyword evidence="1" id="KW-0472">Membrane</keyword>
<dbReference type="RefSeq" id="WP_081737100.1">
    <property type="nucleotide sequence ID" value="NZ_AP024610.1"/>
</dbReference>
<accession>A0A380BEK3</accession>
<organism evidence="2 3">
    <name type="scientific">Shewanella algae</name>
    <dbReference type="NCBI Taxonomy" id="38313"/>
    <lineage>
        <taxon>Bacteria</taxon>
        <taxon>Pseudomonadati</taxon>
        <taxon>Pseudomonadota</taxon>
        <taxon>Gammaproteobacteria</taxon>
        <taxon>Alteromonadales</taxon>
        <taxon>Shewanellaceae</taxon>
        <taxon>Shewanella</taxon>
    </lineage>
</organism>
<dbReference type="EMBL" id="UGYO01000002">
    <property type="protein sequence ID" value="SUJ00102.1"/>
    <property type="molecule type" value="Genomic_DNA"/>
</dbReference>
<reference evidence="2 3" key="1">
    <citation type="submission" date="2018-06" db="EMBL/GenBank/DDBJ databases">
        <authorList>
            <consortium name="Pathogen Informatics"/>
            <person name="Doyle S."/>
        </authorList>
    </citation>
    <scope>NUCLEOTIDE SEQUENCE [LARGE SCALE GENOMIC DNA]</scope>
    <source>
        <strain evidence="2 3">NCTC10738</strain>
    </source>
</reference>
<keyword evidence="3" id="KW-1185">Reference proteome</keyword>